<dbReference type="Gene3D" id="2.60.40.1890">
    <property type="entry name" value="PCu(A)C copper chaperone"/>
    <property type="match status" value="1"/>
</dbReference>
<dbReference type="EMBL" id="AUVB01000081">
    <property type="protein sequence ID" value="KGE02839.1"/>
    <property type="molecule type" value="Genomic_DNA"/>
</dbReference>
<keyword evidence="1" id="KW-0732">Signal</keyword>
<evidence type="ECO:0000313" key="2">
    <source>
        <dbReference type="EMBL" id="KGE02839.1"/>
    </source>
</evidence>
<gene>
    <name evidence="2" type="ORF">HRUBRA_02566</name>
</gene>
<organism evidence="2 3">
    <name type="scientific">Pseudohaliea rubra DSM 19751</name>
    <dbReference type="NCBI Taxonomy" id="1265313"/>
    <lineage>
        <taxon>Bacteria</taxon>
        <taxon>Pseudomonadati</taxon>
        <taxon>Pseudomonadota</taxon>
        <taxon>Gammaproteobacteria</taxon>
        <taxon>Cellvibrionales</taxon>
        <taxon>Halieaceae</taxon>
        <taxon>Pseudohaliea</taxon>
    </lineage>
</organism>
<dbReference type="OrthoDB" id="9796962at2"/>
<dbReference type="RefSeq" id="WP_035517556.1">
    <property type="nucleotide sequence ID" value="NZ_KN234783.1"/>
</dbReference>
<dbReference type="InterPro" id="IPR058248">
    <property type="entry name" value="Lxx211020-like"/>
</dbReference>
<dbReference type="STRING" id="1265313.HRUBRA_02566"/>
<evidence type="ECO:0000256" key="1">
    <source>
        <dbReference type="SAM" id="SignalP"/>
    </source>
</evidence>
<reference evidence="2 3" key="1">
    <citation type="journal article" date="2014" name="Genome Announc.">
        <title>Genome Sequence of Gammaproteobacterial Pseudohaliea rubra Type Strain DSM 19751, Isolated from Coastal Seawater of the Mediterranean Sea.</title>
        <authorList>
            <person name="Spring S."/>
            <person name="Fiebig A."/>
            <person name="Riedel T."/>
            <person name="Goker M."/>
            <person name="Klenk H.P."/>
        </authorList>
    </citation>
    <scope>NUCLEOTIDE SEQUENCE [LARGE SCALE GENOMIC DNA]</scope>
    <source>
        <strain evidence="2 3">DSM 19751</strain>
    </source>
</reference>
<dbReference type="Proteomes" id="UP000029640">
    <property type="component" value="Unassembled WGS sequence"/>
</dbReference>
<feature type="chain" id="PRO_5001920636" evidence="1">
    <location>
        <begin position="21"/>
        <end position="150"/>
    </location>
</feature>
<dbReference type="SUPFAM" id="SSF110087">
    <property type="entry name" value="DR1885-like metal-binding protein"/>
    <property type="match status" value="1"/>
</dbReference>
<dbReference type="Pfam" id="PF04314">
    <property type="entry name" value="PCuAC"/>
    <property type="match status" value="1"/>
</dbReference>
<proteinExistence type="predicted"/>
<dbReference type="eggNOG" id="COG2847">
    <property type="taxonomic scope" value="Bacteria"/>
</dbReference>
<dbReference type="AlphaFoldDB" id="A0A095WW10"/>
<name>A0A095WW10_9GAMM</name>
<accession>A0A095WW10</accession>
<dbReference type="PANTHER" id="PTHR36302:SF1">
    <property type="entry name" value="COPPER CHAPERONE PCU(A)C"/>
    <property type="match status" value="1"/>
</dbReference>
<sequence>MFRPLPFVVLGALLAAPVVADPLTLTDAWVRALPPTQAMTAGYLSVTNSGDVAVRIVGAEAGGAGRTELHESRAEGGAMRMVAVEALVLAPGESASFEPGGLHLMLKDLDRMPAPGDTVRLCLLSDDGERSCTDAAVRRDAPMAGHHHEH</sequence>
<evidence type="ECO:0000313" key="3">
    <source>
        <dbReference type="Proteomes" id="UP000029640"/>
    </source>
</evidence>
<dbReference type="InterPro" id="IPR007410">
    <property type="entry name" value="LpqE-like"/>
</dbReference>
<feature type="signal peptide" evidence="1">
    <location>
        <begin position="1"/>
        <end position="20"/>
    </location>
</feature>
<comment type="caution">
    <text evidence="2">The sequence shown here is derived from an EMBL/GenBank/DDBJ whole genome shotgun (WGS) entry which is preliminary data.</text>
</comment>
<dbReference type="InterPro" id="IPR036182">
    <property type="entry name" value="PCuAC_sf"/>
</dbReference>
<protein>
    <submittedName>
        <fullName evidence="2">Copper metallochaperone, bacterial similar to Cox17 protein</fullName>
    </submittedName>
</protein>
<keyword evidence="3" id="KW-1185">Reference proteome</keyword>
<dbReference type="PANTHER" id="PTHR36302">
    <property type="entry name" value="BLR7088 PROTEIN"/>
    <property type="match status" value="1"/>
</dbReference>
<dbReference type="HOGENOM" id="CLU_100939_1_1_6"/>